<dbReference type="InterPro" id="IPR011990">
    <property type="entry name" value="TPR-like_helical_dom_sf"/>
</dbReference>
<dbReference type="Pfam" id="PF13181">
    <property type="entry name" value="TPR_8"/>
    <property type="match status" value="1"/>
</dbReference>
<evidence type="ECO:0008006" key="7">
    <source>
        <dbReference type="Google" id="ProtNLM"/>
    </source>
</evidence>
<gene>
    <name evidence="5" type="ORF">L3556_04675</name>
</gene>
<dbReference type="EMBL" id="JAKKUT010000002">
    <property type="protein sequence ID" value="MDG2990232.1"/>
    <property type="molecule type" value="Genomic_DNA"/>
</dbReference>
<dbReference type="PANTHER" id="PTHR44858:SF1">
    <property type="entry name" value="UDP-N-ACETYLGLUCOSAMINE--PEPTIDE N-ACETYLGLUCOSAMINYLTRANSFERASE SPINDLY-RELATED"/>
    <property type="match status" value="1"/>
</dbReference>
<dbReference type="PROSITE" id="PS50005">
    <property type="entry name" value="TPR"/>
    <property type="match status" value="1"/>
</dbReference>
<organism evidence="5 6">
    <name type="scientific">Candidatus Synechococcus calcipolaris G9</name>
    <dbReference type="NCBI Taxonomy" id="1497997"/>
    <lineage>
        <taxon>Bacteria</taxon>
        <taxon>Bacillati</taxon>
        <taxon>Cyanobacteriota</taxon>
        <taxon>Cyanophyceae</taxon>
        <taxon>Synechococcales</taxon>
        <taxon>Synechococcaceae</taxon>
        <taxon>Synechococcus</taxon>
    </lineage>
</organism>
<dbReference type="Proteomes" id="UP001154265">
    <property type="component" value="Unassembled WGS sequence"/>
</dbReference>
<name>A0ABT6EXY0_9SYNE</name>
<sequence>MHELELLDDSNADVPNHSESKPAKSTSSGGLEPLELAATVIALGTSVAAAVTQQVLLSAIATIPLSAAVGLNLLSRRRLAALLSQNHDQAIAALMESQAVQQSKLAGLMLNLTETQDQVLDIQGQVSELNRGTRDLHDYTRILDTEQKQIEEVLGCLREIEKSTQVIQSDPSHAKAYYNRGLTHQRLGDAEASVVDYTEAIRVNDSYAKAFHNRGVARSTIGDRKGAVEDLRVAAKLFFDQGDIGSYQRARDLAKRIHELGGGDANQKEVPLELLFS</sequence>
<evidence type="ECO:0000313" key="5">
    <source>
        <dbReference type="EMBL" id="MDG2990232.1"/>
    </source>
</evidence>
<dbReference type="SUPFAM" id="SSF48452">
    <property type="entry name" value="TPR-like"/>
    <property type="match status" value="1"/>
</dbReference>
<dbReference type="InterPro" id="IPR019734">
    <property type="entry name" value="TPR_rpt"/>
</dbReference>
<keyword evidence="1" id="KW-0677">Repeat</keyword>
<accession>A0ABT6EXY0</accession>
<evidence type="ECO:0000256" key="3">
    <source>
        <dbReference type="PROSITE-ProRule" id="PRU00339"/>
    </source>
</evidence>
<protein>
    <recommendedName>
        <fullName evidence="7">Tetratricopeptide repeat protein</fullName>
    </recommendedName>
</protein>
<reference evidence="5" key="2">
    <citation type="submission" date="2022-01" db="EMBL/GenBank/DDBJ databases">
        <authorList>
            <person name="Zivanovic Y."/>
            <person name="Moreira D."/>
            <person name="Lopez-Garcia P."/>
        </authorList>
    </citation>
    <scope>NUCLEOTIDE SEQUENCE</scope>
    <source>
        <strain evidence="5">G9</strain>
    </source>
</reference>
<dbReference type="RefSeq" id="WP_277866147.1">
    <property type="nucleotide sequence ID" value="NZ_JAKKUT010000002.1"/>
</dbReference>
<keyword evidence="2 3" id="KW-0802">TPR repeat</keyword>
<dbReference type="InterPro" id="IPR050498">
    <property type="entry name" value="Ycf3"/>
</dbReference>
<keyword evidence="6" id="KW-1185">Reference proteome</keyword>
<reference evidence="5" key="1">
    <citation type="journal article" date="2022" name="Genome Biol. Evol.">
        <title>A New Gene Family Diagnostic for Intracellular Biomineralization of Amorphous Ca Carbonates by Cyanobacteria.</title>
        <authorList>
            <person name="Benzerara K."/>
            <person name="Duprat E."/>
            <person name="Bitard-Feildel T."/>
            <person name="Caumes G."/>
            <person name="Cassier-Chauvat C."/>
            <person name="Chauvat F."/>
            <person name="Dezi M."/>
            <person name="Diop S.I."/>
            <person name="Gaschignard G."/>
            <person name="Gorgen S."/>
            <person name="Gugger M."/>
            <person name="Lopez-Garcia P."/>
            <person name="Millet M."/>
            <person name="Skouri-Panet F."/>
            <person name="Moreira D."/>
            <person name="Callebaut I."/>
        </authorList>
    </citation>
    <scope>NUCLEOTIDE SEQUENCE</scope>
    <source>
        <strain evidence="5">G9</strain>
    </source>
</reference>
<feature type="repeat" description="TPR" evidence="3">
    <location>
        <begin position="174"/>
        <end position="207"/>
    </location>
</feature>
<evidence type="ECO:0000256" key="1">
    <source>
        <dbReference type="ARBA" id="ARBA00022737"/>
    </source>
</evidence>
<dbReference type="SMART" id="SM00028">
    <property type="entry name" value="TPR"/>
    <property type="match status" value="2"/>
</dbReference>
<evidence type="ECO:0000256" key="2">
    <source>
        <dbReference type="ARBA" id="ARBA00022803"/>
    </source>
</evidence>
<proteinExistence type="predicted"/>
<comment type="caution">
    <text evidence="5">The sequence shown here is derived from an EMBL/GenBank/DDBJ whole genome shotgun (WGS) entry which is preliminary data.</text>
</comment>
<dbReference type="Gene3D" id="1.25.40.10">
    <property type="entry name" value="Tetratricopeptide repeat domain"/>
    <property type="match status" value="1"/>
</dbReference>
<dbReference type="PANTHER" id="PTHR44858">
    <property type="entry name" value="TETRATRICOPEPTIDE REPEAT PROTEIN 6"/>
    <property type="match status" value="1"/>
</dbReference>
<feature type="compositionally biased region" description="Acidic residues" evidence="4">
    <location>
        <begin position="1"/>
        <end position="11"/>
    </location>
</feature>
<feature type="region of interest" description="Disordered" evidence="4">
    <location>
        <begin position="1"/>
        <end position="29"/>
    </location>
</feature>
<evidence type="ECO:0000256" key="4">
    <source>
        <dbReference type="SAM" id="MobiDB-lite"/>
    </source>
</evidence>
<evidence type="ECO:0000313" key="6">
    <source>
        <dbReference type="Proteomes" id="UP001154265"/>
    </source>
</evidence>